<evidence type="ECO:0000313" key="1">
    <source>
        <dbReference type="EMBL" id="OTG37004.1"/>
    </source>
</evidence>
<name>A0A251VNG5_HELAN</name>
<dbReference type="EMBL" id="CM007890">
    <property type="protein sequence ID" value="OTG37004.1"/>
    <property type="molecule type" value="Genomic_DNA"/>
</dbReference>
<evidence type="ECO:0008006" key="3">
    <source>
        <dbReference type="Google" id="ProtNLM"/>
    </source>
</evidence>
<keyword evidence="2" id="KW-1185">Reference proteome</keyword>
<dbReference type="Proteomes" id="UP000215914">
    <property type="component" value="Chromosome 1"/>
</dbReference>
<dbReference type="PANTHER" id="PTHR34836:SF6">
    <property type="entry name" value="PERIPLASMIC BINDING PROTEIN-LIKE I"/>
    <property type="match status" value="1"/>
</dbReference>
<reference evidence="2" key="1">
    <citation type="journal article" date="2017" name="Nature">
        <title>The sunflower genome provides insights into oil metabolism, flowering and Asterid evolution.</title>
        <authorList>
            <person name="Badouin H."/>
            <person name="Gouzy J."/>
            <person name="Grassa C.J."/>
            <person name="Murat F."/>
            <person name="Staton S.E."/>
            <person name="Cottret L."/>
            <person name="Lelandais-Briere C."/>
            <person name="Owens G.L."/>
            <person name="Carrere S."/>
            <person name="Mayjonade B."/>
            <person name="Legrand L."/>
            <person name="Gill N."/>
            <person name="Kane N.C."/>
            <person name="Bowers J.E."/>
            <person name="Hubner S."/>
            <person name="Bellec A."/>
            <person name="Berard A."/>
            <person name="Berges H."/>
            <person name="Blanchet N."/>
            <person name="Boniface M.C."/>
            <person name="Brunel D."/>
            <person name="Catrice O."/>
            <person name="Chaidir N."/>
            <person name="Claudel C."/>
            <person name="Donnadieu C."/>
            <person name="Faraut T."/>
            <person name="Fievet G."/>
            <person name="Helmstetter N."/>
            <person name="King M."/>
            <person name="Knapp S.J."/>
            <person name="Lai Z."/>
            <person name="Le Paslier M.C."/>
            <person name="Lippi Y."/>
            <person name="Lorenzon L."/>
            <person name="Mandel J.R."/>
            <person name="Marage G."/>
            <person name="Marchand G."/>
            <person name="Marquand E."/>
            <person name="Bret-Mestries E."/>
            <person name="Morien E."/>
            <person name="Nambeesan S."/>
            <person name="Nguyen T."/>
            <person name="Pegot-Espagnet P."/>
            <person name="Pouilly N."/>
            <person name="Raftis F."/>
            <person name="Sallet E."/>
            <person name="Schiex T."/>
            <person name="Thomas J."/>
            <person name="Vandecasteele C."/>
            <person name="Vares D."/>
            <person name="Vear F."/>
            <person name="Vautrin S."/>
            <person name="Crespi M."/>
            <person name="Mangin B."/>
            <person name="Burke J.M."/>
            <person name="Salse J."/>
            <person name="Munos S."/>
            <person name="Vincourt P."/>
            <person name="Rieseberg L.H."/>
            <person name="Langlade N.B."/>
        </authorList>
    </citation>
    <scope>NUCLEOTIDE SEQUENCE [LARGE SCALE GENOMIC DNA]</scope>
    <source>
        <strain evidence="2">cv. SF193</strain>
    </source>
</reference>
<proteinExistence type="predicted"/>
<evidence type="ECO:0000313" key="2">
    <source>
        <dbReference type="Proteomes" id="UP000215914"/>
    </source>
</evidence>
<sequence>MKLQNLSKIISLVLIFVSLLYHGLCTHSLLPQNSSTFLFDKVIIRVGIILDMEAWTGKSIHSFINFAISDFYTRNSNYRTRIVLHIRDSKGDPLQALSAECLDAGNWCRKLVPEIKYIYIAFWRFHMAGITAGTVI</sequence>
<accession>A0A251VNG5</accession>
<dbReference type="InterPro" id="IPR015683">
    <property type="entry name" value="Ionotropic_Glu_rcpt"/>
</dbReference>
<organism evidence="1 2">
    <name type="scientific">Helianthus annuus</name>
    <name type="common">Common sunflower</name>
    <dbReference type="NCBI Taxonomy" id="4232"/>
    <lineage>
        <taxon>Eukaryota</taxon>
        <taxon>Viridiplantae</taxon>
        <taxon>Streptophyta</taxon>
        <taxon>Embryophyta</taxon>
        <taxon>Tracheophyta</taxon>
        <taxon>Spermatophyta</taxon>
        <taxon>Magnoliopsida</taxon>
        <taxon>eudicotyledons</taxon>
        <taxon>Gunneridae</taxon>
        <taxon>Pentapetalae</taxon>
        <taxon>asterids</taxon>
        <taxon>campanulids</taxon>
        <taxon>Asterales</taxon>
        <taxon>Asteraceae</taxon>
        <taxon>Asteroideae</taxon>
        <taxon>Heliantheae alliance</taxon>
        <taxon>Heliantheae</taxon>
        <taxon>Helianthus</taxon>
    </lineage>
</organism>
<protein>
    <recommendedName>
        <fullName evidence="3">Periplasmic binding protein-like I</fullName>
    </recommendedName>
</protein>
<dbReference type="AlphaFoldDB" id="A0A251VNG5"/>
<dbReference type="InParanoid" id="A0A251VNG5"/>
<dbReference type="PANTHER" id="PTHR34836">
    <property type="entry name" value="OS06G0188250 PROTEIN"/>
    <property type="match status" value="1"/>
</dbReference>
<gene>
    <name evidence="1" type="ORF">HannXRQ_Chr01g0014091</name>
</gene>